<dbReference type="Pfam" id="PF00535">
    <property type="entry name" value="Glycos_transf_2"/>
    <property type="match status" value="1"/>
</dbReference>
<proteinExistence type="predicted"/>
<sequence length="458" mass="51494">MSNAPKVSVYIAARNCAKYLEAAIESVLRQSMSGWELLIFDDNSTDRTQAVLDLYRGVPGVRLFRTEGVGLPGVCNLASAEARGEYLIRLDGDDVFEENILLVLANHLDANPDVALVFPDYYLIDEQGDFISLSRTPRLFERNHATDLPPNGACTMIRRRILQECGGYREDLGAQDGFDLWTKLKGSHKSANVNLPLFYYRRHGSNLTNDHGRIFHARREIKREMAQEAMRGQGPFLAVIPCRRHFDFLPDLWNERINGHTLLDLAILACAGSPLYDTIIVSCDNPEAEDTVRRHADPRLRFHLRDPKDTIRSRSVAHTLETVARLHDPELSGVTTLNYIHTPFVTTQTLEESVFTLALNGADSSYGVEKVISPVFKRNAHGFEMLNPRREFASDFDSVYLESCAFVTSRSRLFATGALSGPLVVNFLMPGDESFIINSRRALDMARVIYKDRKDGAA</sequence>
<reference evidence="2 3" key="1">
    <citation type="submission" date="2017-06" db="EMBL/GenBank/DDBJ databases">
        <authorList>
            <person name="Kim H.J."/>
            <person name="Triplett B.A."/>
        </authorList>
    </citation>
    <scope>NUCLEOTIDE SEQUENCE [LARGE SCALE GENOMIC DNA]</scope>
    <source>
        <strain evidence="2 3">DSM 13116</strain>
    </source>
</reference>
<dbReference type="Gene3D" id="3.90.550.10">
    <property type="entry name" value="Spore Coat Polysaccharide Biosynthesis Protein SpsA, Chain A"/>
    <property type="match status" value="2"/>
</dbReference>
<dbReference type="Proteomes" id="UP000198324">
    <property type="component" value="Unassembled WGS sequence"/>
</dbReference>
<organism evidence="2 3">
    <name type="scientific">Humidesulfovibrio mexicanus</name>
    <dbReference type="NCBI Taxonomy" id="147047"/>
    <lineage>
        <taxon>Bacteria</taxon>
        <taxon>Pseudomonadati</taxon>
        <taxon>Thermodesulfobacteriota</taxon>
        <taxon>Desulfovibrionia</taxon>
        <taxon>Desulfovibrionales</taxon>
        <taxon>Desulfovibrionaceae</taxon>
        <taxon>Humidesulfovibrio</taxon>
    </lineage>
</organism>
<dbReference type="InterPro" id="IPR050834">
    <property type="entry name" value="Glycosyltransf_2"/>
</dbReference>
<protein>
    <submittedName>
        <fullName evidence="2">Glycosyltransferase involved in cell wall bisynthesis</fullName>
    </submittedName>
</protein>
<evidence type="ECO:0000313" key="2">
    <source>
        <dbReference type="EMBL" id="SNS11414.1"/>
    </source>
</evidence>
<name>A0A239BWI2_9BACT</name>
<dbReference type="PANTHER" id="PTHR43685:SF2">
    <property type="entry name" value="GLYCOSYLTRANSFERASE 2-LIKE DOMAIN-CONTAINING PROTEIN"/>
    <property type="match status" value="1"/>
</dbReference>
<dbReference type="InterPro" id="IPR029044">
    <property type="entry name" value="Nucleotide-diphossugar_trans"/>
</dbReference>
<dbReference type="AlphaFoldDB" id="A0A239BWI2"/>
<dbReference type="PANTHER" id="PTHR43685">
    <property type="entry name" value="GLYCOSYLTRANSFERASE"/>
    <property type="match status" value="1"/>
</dbReference>
<dbReference type="SUPFAM" id="SSF53448">
    <property type="entry name" value="Nucleotide-diphospho-sugar transferases"/>
    <property type="match status" value="2"/>
</dbReference>
<evidence type="ECO:0000313" key="3">
    <source>
        <dbReference type="Proteomes" id="UP000198324"/>
    </source>
</evidence>
<gene>
    <name evidence="2" type="ORF">SAMN04488503_2801</name>
</gene>
<feature type="domain" description="Glycosyltransferase 2-like" evidence="1">
    <location>
        <begin position="8"/>
        <end position="164"/>
    </location>
</feature>
<dbReference type="GO" id="GO:0016740">
    <property type="term" value="F:transferase activity"/>
    <property type="evidence" value="ECO:0007669"/>
    <property type="project" value="UniProtKB-KW"/>
</dbReference>
<dbReference type="RefSeq" id="WP_089275001.1">
    <property type="nucleotide sequence ID" value="NZ_FZOC01000006.1"/>
</dbReference>
<evidence type="ECO:0000259" key="1">
    <source>
        <dbReference type="Pfam" id="PF00535"/>
    </source>
</evidence>
<accession>A0A239BWI2</accession>
<keyword evidence="2" id="KW-0808">Transferase</keyword>
<dbReference type="CDD" id="cd00761">
    <property type="entry name" value="Glyco_tranf_GTA_type"/>
    <property type="match status" value="1"/>
</dbReference>
<dbReference type="EMBL" id="FZOC01000006">
    <property type="protein sequence ID" value="SNS11414.1"/>
    <property type="molecule type" value="Genomic_DNA"/>
</dbReference>
<dbReference type="OrthoDB" id="5291101at2"/>
<dbReference type="InterPro" id="IPR001173">
    <property type="entry name" value="Glyco_trans_2-like"/>
</dbReference>
<keyword evidence="3" id="KW-1185">Reference proteome</keyword>